<keyword evidence="11" id="KW-1185">Reference proteome</keyword>
<protein>
    <recommendedName>
        <fullName evidence="8">Putative beta-barrel assembly-enhancing protease</fullName>
        <ecNumber evidence="8">3.4.-.-</ecNumber>
    </recommendedName>
</protein>
<dbReference type="PANTHER" id="PTHR22726:SF1">
    <property type="entry name" value="METALLOENDOPEPTIDASE OMA1, MITOCHONDRIAL"/>
    <property type="match status" value="1"/>
</dbReference>
<dbReference type="InterPro" id="IPR011990">
    <property type="entry name" value="TPR-like_helical_dom_sf"/>
</dbReference>
<dbReference type="InterPro" id="IPR001915">
    <property type="entry name" value="Peptidase_M48"/>
</dbReference>
<sequence precursor="true">MPKPSLLKKLTCFCFALSLPVVAQSNFKLPDLGTSAVQVLSIEKERAIGDVMMMQVRGTSRVMQDPALDEYLTNIGNRLVAHADDIRFPFEFFWINSKDINAFAFYGGHVGVHTGLIMNADNESQLASVLGHEIAHVTQRHLARRLQQAKDNQGLTIAGMIAGILTTMIAPDAGMAILAASQTQAQLSQLTHSRGAEQEADRVGMQTLNSAGFDPRESSEFLAKLADQMRHMPKPPAFLLTHPLPDSRVSDVRMRALQYPERFIDSSLDFSLAKARVIARYGQESAKAEQEFRKHLRINRFALTTAAEYGLALTLIDQEKYDEANDLLTNLEKKVPGSLFILDSKTDLLLGQKKYDEALAMLKKEYQRQPNNQVVTLNYANAAITAGKLDLAHQLLKYFLLEKPEHVLAKELLAQTYKEQDDKASYHELRASIYTDYGAYAQASNEVQKALNHVDTEDEIKQQRLKARLKEYRLMQKELAKL</sequence>
<comment type="subcellular location">
    <subcellularLocation>
        <location evidence="8">Periplasm</location>
    </subcellularLocation>
</comment>
<dbReference type="Pfam" id="PF01435">
    <property type="entry name" value="Peptidase_M48"/>
    <property type="match status" value="1"/>
</dbReference>
<evidence type="ECO:0000256" key="4">
    <source>
        <dbReference type="ARBA" id="ARBA00022764"/>
    </source>
</evidence>
<dbReference type="EMBL" id="JBAWKS010000001">
    <property type="protein sequence ID" value="MEI4549702.1"/>
    <property type="molecule type" value="Genomic_DNA"/>
</dbReference>
<evidence type="ECO:0000256" key="5">
    <source>
        <dbReference type="ARBA" id="ARBA00022801"/>
    </source>
</evidence>
<dbReference type="Proteomes" id="UP001382455">
    <property type="component" value="Unassembled WGS sequence"/>
</dbReference>
<proteinExistence type="inferred from homology"/>
<dbReference type="PANTHER" id="PTHR22726">
    <property type="entry name" value="METALLOENDOPEPTIDASE OMA1"/>
    <property type="match status" value="1"/>
</dbReference>
<comment type="function">
    <text evidence="8">Functions as both a chaperone and a metalloprotease. Maintains the integrity of the outer membrane by promoting either the assembly or the elimination of outer membrane proteins, depending on their folding state.</text>
</comment>
<comment type="similarity">
    <text evidence="8">Belongs to the peptidase M48 family. BepA subfamily.</text>
</comment>
<feature type="active site" evidence="8">
    <location>
        <position position="133"/>
    </location>
</feature>
<dbReference type="RefSeq" id="WP_336435162.1">
    <property type="nucleotide sequence ID" value="NZ_JBAWKS010000001.1"/>
</dbReference>
<feature type="active site" description="Proton donor" evidence="8">
    <location>
        <position position="201"/>
    </location>
</feature>
<feature type="chain" id="PRO_5044939214" description="Putative beta-barrel assembly-enhancing protease" evidence="8">
    <location>
        <begin position="24"/>
        <end position="482"/>
    </location>
</feature>
<comment type="caution">
    <text evidence="10">The sequence shown here is derived from an EMBL/GenBank/DDBJ whole genome shotgun (WGS) entry which is preliminary data.</text>
</comment>
<evidence type="ECO:0000256" key="2">
    <source>
        <dbReference type="ARBA" id="ARBA00022723"/>
    </source>
</evidence>
<name>A0ABU8EUG2_9GAMM</name>
<gene>
    <name evidence="10" type="ORF">WAE96_08330</name>
</gene>
<organism evidence="10 11">
    <name type="scientific">Pseudoalteromonas spongiae</name>
    <dbReference type="NCBI Taxonomy" id="298657"/>
    <lineage>
        <taxon>Bacteria</taxon>
        <taxon>Pseudomonadati</taxon>
        <taxon>Pseudomonadota</taxon>
        <taxon>Gammaproteobacteria</taxon>
        <taxon>Alteromonadales</taxon>
        <taxon>Pseudoalteromonadaceae</taxon>
        <taxon>Pseudoalteromonas</taxon>
    </lineage>
</organism>
<keyword evidence="7 8" id="KW-0482">Metalloprotease</keyword>
<dbReference type="SUPFAM" id="SSF48452">
    <property type="entry name" value="TPR-like"/>
    <property type="match status" value="1"/>
</dbReference>
<feature type="signal peptide" evidence="8">
    <location>
        <begin position="1"/>
        <end position="23"/>
    </location>
</feature>
<dbReference type="HAMAP" id="MF_00997">
    <property type="entry name" value="Protease_BepA"/>
    <property type="match status" value="1"/>
</dbReference>
<dbReference type="CDD" id="cd07333">
    <property type="entry name" value="M48C_bepA_like"/>
    <property type="match status" value="1"/>
</dbReference>
<keyword evidence="5 8" id="KW-0378">Hydrolase</keyword>
<evidence type="ECO:0000313" key="11">
    <source>
        <dbReference type="Proteomes" id="UP001382455"/>
    </source>
</evidence>
<dbReference type="InterPro" id="IPR030873">
    <property type="entry name" value="Protease_BepA"/>
</dbReference>
<reference evidence="10 11" key="1">
    <citation type="submission" date="2023-12" db="EMBL/GenBank/DDBJ databases">
        <title>Friends and Foes: Symbiotic and Algicidal bacterial influence on Karenia brevis blooms.</title>
        <authorList>
            <person name="Fei C."/>
            <person name="Mohamed A.R."/>
            <person name="Booker A."/>
            <person name="Arshad M."/>
            <person name="Klass S."/>
            <person name="Ahn S."/>
            <person name="Gilbert P.M."/>
            <person name="Heil C.A."/>
            <person name="Martinez J.M."/>
            <person name="Amin S.A."/>
        </authorList>
    </citation>
    <scope>NUCLEOTIDE SEQUENCE [LARGE SCALE GENOMIC DNA]</scope>
    <source>
        <strain evidence="10 11">CE15</strain>
    </source>
</reference>
<evidence type="ECO:0000313" key="10">
    <source>
        <dbReference type="EMBL" id="MEI4549702.1"/>
    </source>
</evidence>
<evidence type="ECO:0000259" key="9">
    <source>
        <dbReference type="Pfam" id="PF01435"/>
    </source>
</evidence>
<feature type="binding site" evidence="8">
    <location>
        <position position="197"/>
    </location>
    <ligand>
        <name>Zn(2+)</name>
        <dbReference type="ChEBI" id="CHEBI:29105"/>
        <note>catalytic</note>
    </ligand>
</feature>
<evidence type="ECO:0000256" key="8">
    <source>
        <dbReference type="HAMAP-Rule" id="MF_00997"/>
    </source>
</evidence>
<dbReference type="Gene3D" id="3.30.2010.10">
    <property type="entry name" value="Metalloproteases ('zincins'), catalytic domain"/>
    <property type="match status" value="1"/>
</dbReference>
<evidence type="ECO:0000256" key="7">
    <source>
        <dbReference type="ARBA" id="ARBA00023049"/>
    </source>
</evidence>
<keyword evidence="2 8" id="KW-0479">Metal-binding</keyword>
<feature type="binding site" evidence="8">
    <location>
        <position position="136"/>
    </location>
    <ligand>
        <name>Zn(2+)</name>
        <dbReference type="ChEBI" id="CHEBI:29105"/>
        <note>catalytic</note>
    </ligand>
</feature>
<keyword evidence="3 8" id="KW-0732">Signal</keyword>
<keyword evidence="6 8" id="KW-0862">Zinc</keyword>
<evidence type="ECO:0000256" key="1">
    <source>
        <dbReference type="ARBA" id="ARBA00022670"/>
    </source>
</evidence>
<feature type="binding site" evidence="8">
    <location>
        <position position="132"/>
    </location>
    <ligand>
        <name>Zn(2+)</name>
        <dbReference type="ChEBI" id="CHEBI:29105"/>
        <note>catalytic</note>
    </ligand>
</feature>
<keyword evidence="4 8" id="KW-0574">Periplasm</keyword>
<evidence type="ECO:0000256" key="6">
    <source>
        <dbReference type="ARBA" id="ARBA00022833"/>
    </source>
</evidence>
<keyword evidence="1 8" id="KW-0645">Protease</keyword>
<evidence type="ECO:0000256" key="3">
    <source>
        <dbReference type="ARBA" id="ARBA00022729"/>
    </source>
</evidence>
<accession>A0ABU8EUG2</accession>
<dbReference type="Gene3D" id="1.25.40.10">
    <property type="entry name" value="Tetratricopeptide repeat domain"/>
    <property type="match status" value="1"/>
</dbReference>
<feature type="domain" description="Peptidase M48" evidence="9">
    <location>
        <begin position="67"/>
        <end position="255"/>
    </location>
</feature>
<dbReference type="GO" id="GO:0008237">
    <property type="term" value="F:metallopeptidase activity"/>
    <property type="evidence" value="ECO:0007669"/>
    <property type="project" value="UniProtKB-KW"/>
</dbReference>
<dbReference type="Pfam" id="PF14559">
    <property type="entry name" value="TPR_19"/>
    <property type="match status" value="1"/>
</dbReference>
<dbReference type="InterPro" id="IPR051156">
    <property type="entry name" value="Mito/Outer_Membr_Metalloprot"/>
</dbReference>
<dbReference type="EC" id="3.4.-.-" evidence="8"/>
<comment type="cofactor">
    <cofactor evidence="8">
        <name>Zn(2+)</name>
        <dbReference type="ChEBI" id="CHEBI:29105"/>
    </cofactor>
    <text evidence="8">Binds 1 zinc ion per subunit.</text>
</comment>